<dbReference type="Gene3D" id="3.40.50.620">
    <property type="entry name" value="HUPs"/>
    <property type="match status" value="1"/>
</dbReference>
<gene>
    <name evidence="1" type="ORF">UFOVP241_60</name>
</gene>
<dbReference type="EMBL" id="LR798286">
    <property type="protein sequence ID" value="CAB5220989.1"/>
    <property type="molecule type" value="Genomic_DNA"/>
</dbReference>
<protein>
    <submittedName>
        <fullName evidence="1">WbuX, N-acetyl sugar amidotransferase</fullName>
    </submittedName>
</protein>
<evidence type="ECO:0000313" key="1">
    <source>
        <dbReference type="EMBL" id="CAB5220989.1"/>
    </source>
</evidence>
<dbReference type="InterPro" id="IPR014729">
    <property type="entry name" value="Rossmann-like_a/b/a_fold"/>
</dbReference>
<accession>A0A6J7WSE4</accession>
<proteinExistence type="predicted"/>
<dbReference type="SUPFAM" id="SSF52402">
    <property type="entry name" value="Adenine nucleotide alpha hydrolases-like"/>
    <property type="match status" value="1"/>
</dbReference>
<dbReference type="GO" id="GO:0016740">
    <property type="term" value="F:transferase activity"/>
    <property type="evidence" value="ECO:0007669"/>
    <property type="project" value="UniProtKB-KW"/>
</dbReference>
<reference evidence="1" key="1">
    <citation type="submission" date="2020-05" db="EMBL/GenBank/DDBJ databases">
        <authorList>
            <person name="Chiriac C."/>
            <person name="Salcher M."/>
            <person name="Ghai R."/>
            <person name="Kavagutti S V."/>
        </authorList>
    </citation>
    <scope>NUCLEOTIDE SEQUENCE</scope>
</reference>
<organism evidence="1">
    <name type="scientific">uncultured Caudovirales phage</name>
    <dbReference type="NCBI Taxonomy" id="2100421"/>
    <lineage>
        <taxon>Viruses</taxon>
        <taxon>Duplodnaviria</taxon>
        <taxon>Heunggongvirae</taxon>
        <taxon>Uroviricota</taxon>
        <taxon>Caudoviricetes</taxon>
        <taxon>Peduoviridae</taxon>
        <taxon>Maltschvirus</taxon>
        <taxon>Maltschvirus maltsch</taxon>
    </lineage>
</organism>
<keyword evidence="1" id="KW-0808">Transferase</keyword>
<sequence length="351" mass="39653">MIRCNCCAMPNTRPDTPFVDGVCSACLSYAKRPQIDWENRKDELLALLDRHDGRCLVPSSGGKDSCYQVHTLLELGADVTVVTARTCHLTTIGRANIDNLARYARTIEVVPNMTVRAKLNRLGLELVGDISWPEHAAIFSTPFNVALDQGIGLMFYGENPQDQYGGPVGSEVARQLTMRWRSEFGGFLGLRPGDFVGMEGITERDMQDYMVRTNQNAPIEAHFLGQYIPWDSRRNAEVAMDAGMKVLLNHPPSPANWWTWENLDNAQTGIHDYFMFLKYGFGRGCQQISVDVRAGLVKRDHALQWVEEHDGMPPREYAGVSLYEVLDRIGMKPERFQQLREQFTDKAIHGQ</sequence>
<name>A0A6J7WSE4_9CAUD</name>